<sequence length="92" mass="10394">MNNYYTDRCNKLEKSALKRRIYYGVSESSVKLIKKNSKLNESYSGNVLIKNTKEKDTKHPFICAGSANKSYHIGINMQTAMSIVKVSTVIIS</sequence>
<name>A0A5E4MSC7_9HEMI</name>
<reference evidence="1 2" key="1">
    <citation type="submission" date="2019-08" db="EMBL/GenBank/DDBJ databases">
        <authorList>
            <person name="Alioto T."/>
            <person name="Alioto T."/>
            <person name="Gomez Garrido J."/>
        </authorList>
    </citation>
    <scope>NUCLEOTIDE SEQUENCE [LARGE SCALE GENOMIC DNA]</scope>
</reference>
<evidence type="ECO:0000313" key="2">
    <source>
        <dbReference type="Proteomes" id="UP000325440"/>
    </source>
</evidence>
<evidence type="ECO:0000313" key="1">
    <source>
        <dbReference type="EMBL" id="VVC35123.1"/>
    </source>
</evidence>
<dbReference type="OrthoDB" id="76453at2759"/>
<organism evidence="1 2">
    <name type="scientific">Cinara cedri</name>
    <dbReference type="NCBI Taxonomy" id="506608"/>
    <lineage>
        <taxon>Eukaryota</taxon>
        <taxon>Metazoa</taxon>
        <taxon>Ecdysozoa</taxon>
        <taxon>Arthropoda</taxon>
        <taxon>Hexapoda</taxon>
        <taxon>Insecta</taxon>
        <taxon>Pterygota</taxon>
        <taxon>Neoptera</taxon>
        <taxon>Paraneoptera</taxon>
        <taxon>Hemiptera</taxon>
        <taxon>Sternorrhyncha</taxon>
        <taxon>Aphidomorpha</taxon>
        <taxon>Aphidoidea</taxon>
        <taxon>Aphididae</taxon>
        <taxon>Lachninae</taxon>
        <taxon>Cinara</taxon>
    </lineage>
</organism>
<keyword evidence="2" id="KW-1185">Reference proteome</keyword>
<dbReference type="Proteomes" id="UP000325440">
    <property type="component" value="Unassembled WGS sequence"/>
</dbReference>
<dbReference type="AlphaFoldDB" id="A0A5E4MSC7"/>
<protein>
    <submittedName>
        <fullName evidence="1">Uncharacterized protein</fullName>
    </submittedName>
</protein>
<gene>
    <name evidence="1" type="ORF">CINCED_3A011163</name>
</gene>
<accession>A0A5E4MSC7</accession>
<proteinExistence type="predicted"/>
<dbReference type="EMBL" id="CABPRJ010001062">
    <property type="protein sequence ID" value="VVC35123.1"/>
    <property type="molecule type" value="Genomic_DNA"/>
</dbReference>